<dbReference type="OrthoDB" id="1470350at2759"/>
<organism evidence="9 10">
    <name type="scientific">Botryotinia fuckeliana (strain B05.10)</name>
    <name type="common">Noble rot fungus</name>
    <name type="synonym">Botrytis cinerea</name>
    <dbReference type="NCBI Taxonomy" id="332648"/>
    <lineage>
        <taxon>Eukaryota</taxon>
        <taxon>Fungi</taxon>
        <taxon>Dikarya</taxon>
        <taxon>Ascomycota</taxon>
        <taxon>Pezizomycotina</taxon>
        <taxon>Leotiomycetes</taxon>
        <taxon>Helotiales</taxon>
        <taxon>Sclerotiniaceae</taxon>
        <taxon>Botrytis</taxon>
    </lineage>
</organism>
<comment type="similarity">
    <text evidence="2">Belongs to the cytochrome P450 family.</text>
</comment>
<sequence length="204" mass="22863">MQSILFLMQILFLSFPFPMNSCREYPLSSCLQDIPKYGQTLRLQSPVGGSWKTCLVSCILPHGGGPSGKEPILVEPGDEMRMSFTPLHTDPDIWGETALDFLPERWAGPKQSWNYITFMGGRRICPAQQNALTDVAFVLATFARNFKVIENQGPHLEYVDIITFTRECGDGVQIAFVPIYDVGAHRRKIYSVVLRTSNLGAIFS</sequence>
<dbReference type="GO" id="GO:0004497">
    <property type="term" value="F:monooxygenase activity"/>
    <property type="evidence" value="ECO:0007669"/>
    <property type="project" value="UniProtKB-KW"/>
</dbReference>
<evidence type="ECO:0000256" key="2">
    <source>
        <dbReference type="ARBA" id="ARBA00010617"/>
    </source>
</evidence>
<dbReference type="EMBL" id="CP009816">
    <property type="protein sequence ID" value="ATZ56070.1"/>
    <property type="molecule type" value="Genomic_DNA"/>
</dbReference>
<keyword evidence="10" id="KW-1185">Reference proteome</keyword>
<dbReference type="InterPro" id="IPR047146">
    <property type="entry name" value="Cyt_P450_E_CYP52_fungi"/>
</dbReference>
<dbReference type="Pfam" id="PF00067">
    <property type="entry name" value="p450"/>
    <property type="match status" value="1"/>
</dbReference>
<evidence type="ECO:0000256" key="5">
    <source>
        <dbReference type="ARBA" id="ARBA00023004"/>
    </source>
</evidence>
<dbReference type="GO" id="GO:0020037">
    <property type="term" value="F:heme binding"/>
    <property type="evidence" value="ECO:0007669"/>
    <property type="project" value="InterPro"/>
</dbReference>
<dbReference type="RefSeq" id="XP_024552364.1">
    <property type="nucleotide sequence ID" value="XM_024696553.1"/>
</dbReference>
<evidence type="ECO:0000313" key="9">
    <source>
        <dbReference type="EMBL" id="ATZ56070.1"/>
    </source>
</evidence>
<evidence type="ECO:0000256" key="1">
    <source>
        <dbReference type="ARBA" id="ARBA00001971"/>
    </source>
</evidence>
<reference evidence="9 10" key="1">
    <citation type="journal article" date="2011" name="PLoS Genet.">
        <title>Genomic analysis of the necrotrophic fungal pathogens Sclerotinia sclerotiorum and Botrytis cinerea.</title>
        <authorList>
            <person name="Amselem J."/>
            <person name="Cuomo C.A."/>
            <person name="van Kan J.A."/>
            <person name="Viaud M."/>
            <person name="Benito E.P."/>
            <person name="Couloux A."/>
            <person name="Coutinho P.M."/>
            <person name="de Vries R.P."/>
            <person name="Dyer P.S."/>
            <person name="Fillinger S."/>
            <person name="Fournier E."/>
            <person name="Gout L."/>
            <person name="Hahn M."/>
            <person name="Kohn L."/>
            <person name="Lapalu N."/>
            <person name="Plummer K.M."/>
            <person name="Pradier J.M."/>
            <person name="Quevillon E."/>
            <person name="Sharon A."/>
            <person name="Simon A."/>
            <person name="ten Have A."/>
            <person name="Tudzynski B."/>
            <person name="Tudzynski P."/>
            <person name="Wincker P."/>
            <person name="Andrew M."/>
            <person name="Anthouard V."/>
            <person name="Beever R.E."/>
            <person name="Beffa R."/>
            <person name="Benoit I."/>
            <person name="Bouzid O."/>
            <person name="Brault B."/>
            <person name="Chen Z."/>
            <person name="Choquer M."/>
            <person name="Collemare J."/>
            <person name="Cotton P."/>
            <person name="Danchin E.G."/>
            <person name="Da Silva C."/>
            <person name="Gautier A."/>
            <person name="Giraud C."/>
            <person name="Giraud T."/>
            <person name="Gonzalez C."/>
            <person name="Grossetete S."/>
            <person name="Guldener U."/>
            <person name="Henrissat B."/>
            <person name="Howlett B.J."/>
            <person name="Kodira C."/>
            <person name="Kretschmer M."/>
            <person name="Lappartient A."/>
            <person name="Leroch M."/>
            <person name="Levis C."/>
            <person name="Mauceli E."/>
            <person name="Neuveglise C."/>
            <person name="Oeser B."/>
            <person name="Pearson M."/>
            <person name="Poulain J."/>
            <person name="Poussereau N."/>
            <person name="Quesneville H."/>
            <person name="Rascle C."/>
            <person name="Schumacher J."/>
            <person name="Segurens B."/>
            <person name="Sexton A."/>
            <person name="Silva E."/>
            <person name="Sirven C."/>
            <person name="Soanes D.M."/>
            <person name="Talbot N.J."/>
            <person name="Templeton M."/>
            <person name="Yandava C."/>
            <person name="Yarden O."/>
            <person name="Zeng Q."/>
            <person name="Rollins J.A."/>
            <person name="Lebrun M.H."/>
            <person name="Dickman M."/>
        </authorList>
    </citation>
    <scope>NUCLEOTIDE SEQUENCE [LARGE SCALE GENOMIC DNA]</scope>
    <source>
        <strain evidence="9 10">B05.10</strain>
    </source>
</reference>
<proteinExistence type="inferred from homology"/>
<dbReference type="GeneID" id="5431724"/>
<dbReference type="InterPro" id="IPR036396">
    <property type="entry name" value="Cyt_P450_sf"/>
</dbReference>
<feature type="chain" id="PRO_5016913506" description="Cytochrome P450" evidence="8">
    <location>
        <begin position="23"/>
        <end position="204"/>
    </location>
</feature>
<dbReference type="SUPFAM" id="SSF48264">
    <property type="entry name" value="Cytochrome P450"/>
    <property type="match status" value="1"/>
</dbReference>
<evidence type="ECO:0000256" key="6">
    <source>
        <dbReference type="ARBA" id="ARBA00023026"/>
    </source>
</evidence>
<accession>A0A384JZR0</accession>
<evidence type="ECO:0000313" key="10">
    <source>
        <dbReference type="Proteomes" id="UP000001798"/>
    </source>
</evidence>
<feature type="signal peptide" evidence="8">
    <location>
        <begin position="1"/>
        <end position="22"/>
    </location>
</feature>
<dbReference type="KEGG" id="bfu:BCIN_12g06040"/>
<keyword evidence="7" id="KW-0503">Monooxygenase</keyword>
<evidence type="ECO:0008006" key="11">
    <source>
        <dbReference type="Google" id="ProtNLM"/>
    </source>
</evidence>
<gene>
    <name evidence="9" type="ORF">BCIN_12g06040</name>
</gene>
<dbReference type="GO" id="GO:0005506">
    <property type="term" value="F:iron ion binding"/>
    <property type="evidence" value="ECO:0007669"/>
    <property type="project" value="InterPro"/>
</dbReference>
<reference evidence="9 10" key="3">
    <citation type="journal article" date="2017" name="Mol. Plant Pathol.">
        <title>A gapless genome sequence of the fungus Botrytis cinerea.</title>
        <authorList>
            <person name="Van Kan J.A."/>
            <person name="Stassen J.H."/>
            <person name="Mosbach A."/>
            <person name="Van Der Lee T.A."/>
            <person name="Faino L."/>
            <person name="Farmer A.D."/>
            <person name="Papasotiriou D.G."/>
            <person name="Zhou S."/>
            <person name="Seidl M.F."/>
            <person name="Cottam E."/>
            <person name="Edel D."/>
            <person name="Hahn M."/>
            <person name="Schwartz D.C."/>
            <person name="Dietrich R.A."/>
            <person name="Widdison S."/>
            <person name="Scalliet G."/>
        </authorList>
    </citation>
    <scope>NUCLEOTIDE SEQUENCE [LARGE SCALE GENOMIC DNA]</scope>
    <source>
        <strain evidence="9 10">B05.10</strain>
    </source>
</reference>
<evidence type="ECO:0000256" key="7">
    <source>
        <dbReference type="ARBA" id="ARBA00023033"/>
    </source>
</evidence>
<dbReference type="VEuPathDB" id="FungiDB:Bcin12g06040"/>
<keyword evidence="6" id="KW-0843">Virulence</keyword>
<evidence type="ECO:0000256" key="3">
    <source>
        <dbReference type="ARBA" id="ARBA00022723"/>
    </source>
</evidence>
<name>A0A384JZR0_BOTFB</name>
<reference evidence="9 10" key="2">
    <citation type="journal article" date="2012" name="Eukaryot. Cell">
        <title>Genome update of Botrytis cinerea strains B05.10 and T4.</title>
        <authorList>
            <person name="Staats M."/>
            <person name="van Kan J.A."/>
        </authorList>
    </citation>
    <scope>NUCLEOTIDE SEQUENCE [LARGE SCALE GENOMIC DNA]</scope>
    <source>
        <strain evidence="9 10">B05.10</strain>
    </source>
</reference>
<dbReference type="PANTHER" id="PTHR24287:SF19">
    <property type="entry name" value="CYTOCHROME P450"/>
    <property type="match status" value="1"/>
</dbReference>
<evidence type="ECO:0000256" key="4">
    <source>
        <dbReference type="ARBA" id="ARBA00023002"/>
    </source>
</evidence>
<evidence type="ECO:0000256" key="8">
    <source>
        <dbReference type="SAM" id="SignalP"/>
    </source>
</evidence>
<dbReference type="AlphaFoldDB" id="A0A384JZR0"/>
<comment type="cofactor">
    <cofactor evidence="1">
        <name>heme</name>
        <dbReference type="ChEBI" id="CHEBI:30413"/>
    </cofactor>
</comment>
<dbReference type="PANTHER" id="PTHR24287">
    <property type="entry name" value="P450, PUTATIVE (EUROFUNG)-RELATED"/>
    <property type="match status" value="1"/>
</dbReference>
<keyword evidence="8" id="KW-0732">Signal</keyword>
<protein>
    <recommendedName>
        <fullName evidence="11">Cytochrome P450</fullName>
    </recommendedName>
</protein>
<keyword evidence="4" id="KW-0560">Oxidoreductase</keyword>
<dbReference type="Proteomes" id="UP000001798">
    <property type="component" value="Chromosome 12"/>
</dbReference>
<dbReference type="Gene3D" id="1.10.630.10">
    <property type="entry name" value="Cytochrome P450"/>
    <property type="match status" value="1"/>
</dbReference>
<dbReference type="GO" id="GO:0016705">
    <property type="term" value="F:oxidoreductase activity, acting on paired donors, with incorporation or reduction of molecular oxygen"/>
    <property type="evidence" value="ECO:0007669"/>
    <property type="project" value="InterPro"/>
</dbReference>
<dbReference type="InterPro" id="IPR001128">
    <property type="entry name" value="Cyt_P450"/>
</dbReference>
<keyword evidence="3" id="KW-0479">Metal-binding</keyword>
<keyword evidence="5" id="KW-0408">Iron</keyword>